<name>A0A0D6AYX0_RHOSU</name>
<dbReference type="GO" id="GO:0000287">
    <property type="term" value="F:magnesium ion binding"/>
    <property type="evidence" value="ECO:0007669"/>
    <property type="project" value="InterPro"/>
</dbReference>
<evidence type="ECO:0000313" key="2">
    <source>
        <dbReference type="Proteomes" id="UP000064912"/>
    </source>
</evidence>
<dbReference type="InterPro" id="IPR008822">
    <property type="entry name" value="Endonuclease_RusA-like"/>
</dbReference>
<dbReference type="Proteomes" id="UP000064912">
    <property type="component" value="Chromosome"/>
</dbReference>
<protein>
    <submittedName>
        <fullName evidence="1">Uncharacterized protein</fullName>
    </submittedName>
</protein>
<dbReference type="Gene3D" id="3.30.1330.70">
    <property type="entry name" value="Holliday junction resolvase RusA"/>
    <property type="match status" value="1"/>
</dbReference>
<sequence>MWPEFPIEFLAVGTPVSLQSSNRRARDEWKALVLAAAEAEVGGDSWAFDTQRLSVTMFYFPQAEMQGDVDNIAKLTIDALVPRIYLDDSLVDRVLVQRFYPEHSATFDSPTEKLLEALGSNEPVLFVKIDEVQLEEVNT</sequence>
<organism evidence="1 2">
    <name type="scientific">Rhodovulum sulfidophilum</name>
    <name type="common">Rhodobacter sulfidophilus</name>
    <dbReference type="NCBI Taxonomy" id="35806"/>
    <lineage>
        <taxon>Bacteria</taxon>
        <taxon>Pseudomonadati</taxon>
        <taxon>Pseudomonadota</taxon>
        <taxon>Alphaproteobacteria</taxon>
        <taxon>Rhodobacterales</taxon>
        <taxon>Paracoccaceae</taxon>
        <taxon>Rhodovulum</taxon>
    </lineage>
</organism>
<dbReference type="GO" id="GO:0006310">
    <property type="term" value="P:DNA recombination"/>
    <property type="evidence" value="ECO:0007669"/>
    <property type="project" value="InterPro"/>
</dbReference>
<dbReference type="GO" id="GO:0006281">
    <property type="term" value="P:DNA repair"/>
    <property type="evidence" value="ECO:0007669"/>
    <property type="project" value="InterPro"/>
</dbReference>
<dbReference type="AlphaFoldDB" id="A0A0D6AYX0"/>
<dbReference type="PATRIC" id="fig|35806.4.peg.661"/>
<dbReference type="SUPFAM" id="SSF103084">
    <property type="entry name" value="Holliday junction resolvase RusA"/>
    <property type="match status" value="1"/>
</dbReference>
<dbReference type="Pfam" id="PF05866">
    <property type="entry name" value="RusA"/>
    <property type="match status" value="1"/>
</dbReference>
<evidence type="ECO:0000313" key="1">
    <source>
        <dbReference type="EMBL" id="BAQ67815.1"/>
    </source>
</evidence>
<dbReference type="InterPro" id="IPR036614">
    <property type="entry name" value="RusA-like_sf"/>
</dbReference>
<accession>A0A0D6AYX0</accession>
<dbReference type="KEGG" id="rsu:NHU_00646"/>
<proteinExistence type="predicted"/>
<reference evidence="1 2" key="1">
    <citation type="submission" date="2015-02" db="EMBL/GenBank/DDBJ databases">
        <title>Genome sequene of Rhodovulum sulfidophilum DSM 2351.</title>
        <authorList>
            <person name="Nagao N."/>
        </authorList>
    </citation>
    <scope>NUCLEOTIDE SEQUENCE [LARGE SCALE GENOMIC DNA]</scope>
    <source>
        <strain evidence="1 2">DSM 2351</strain>
    </source>
</reference>
<dbReference type="EMBL" id="AP014800">
    <property type="protein sequence ID" value="BAQ67815.1"/>
    <property type="molecule type" value="Genomic_DNA"/>
</dbReference>
<gene>
    <name evidence="1" type="ORF">NHU_00646</name>
</gene>